<reference evidence="2" key="1">
    <citation type="submission" date="2016-10" db="EMBL/GenBank/DDBJ databases">
        <authorList>
            <person name="Varghese N."/>
            <person name="Submissions S."/>
        </authorList>
    </citation>
    <scope>NUCLEOTIDE SEQUENCE [LARGE SCALE GENOMIC DNA]</scope>
    <source>
        <strain evidence="2">DSM 45460</strain>
    </source>
</reference>
<dbReference type="SUPFAM" id="SSF51445">
    <property type="entry name" value="(Trans)glycosidases"/>
    <property type="match status" value="1"/>
</dbReference>
<accession>A0A1G8Y3T1</accession>
<dbReference type="OrthoDB" id="151193at2"/>
<protein>
    <submittedName>
        <fullName evidence="1">Glycosyl hydrolase family 53</fullName>
    </submittedName>
</protein>
<dbReference type="RefSeq" id="WP_092627036.1">
    <property type="nucleotide sequence ID" value="NZ_FNFM01000003.1"/>
</dbReference>
<dbReference type="Proteomes" id="UP000199213">
    <property type="component" value="Unassembled WGS sequence"/>
</dbReference>
<organism evidence="1 2">
    <name type="scientific">Actinopolyspora mzabensis</name>
    <dbReference type="NCBI Taxonomy" id="995066"/>
    <lineage>
        <taxon>Bacteria</taxon>
        <taxon>Bacillati</taxon>
        <taxon>Actinomycetota</taxon>
        <taxon>Actinomycetes</taxon>
        <taxon>Actinopolysporales</taxon>
        <taxon>Actinopolysporaceae</taxon>
        <taxon>Actinopolyspora</taxon>
    </lineage>
</organism>
<dbReference type="AlphaFoldDB" id="A0A1G8Y3T1"/>
<name>A0A1G8Y3T1_ACTMZ</name>
<sequence>MAQANRSLVYRGVAYDTGSNHETGQGSISRTVWSNEIMRREIDAVRDELNANSVTIYGTRFDRLRETVEAAVSRGLHVWLQPRLMDGTQEQVLEHLQEAAKLAESFRTRGADIRLTVGSVHSVQTHGIMPGEHYHNRMGNVFAHADHHFLRPAGPVDQEDVTTKLNAFLRRAAKVARDHFGGEITYSAGPFEEVDWSLFDYIGLTYYYFYHPTREGYVQELDAYRRWNKPIVIAEYGTFTYKDAHTKGLLGFDIVDRSEDPPTVFDGFVRDEQAQADFHTGMLRMFDEIGIHSVAVTEFIHPTHPHSSDPKYDLDAASMAITKCIRDDYWDHDSTYRFEPKESLRAIGRYYADVAARERDAA</sequence>
<dbReference type="InterPro" id="IPR017853">
    <property type="entry name" value="GH"/>
</dbReference>
<gene>
    <name evidence="1" type="ORF">SAMN04487820_103234</name>
</gene>
<dbReference type="EMBL" id="FNFM01000003">
    <property type="protein sequence ID" value="SDJ97441.1"/>
    <property type="molecule type" value="Genomic_DNA"/>
</dbReference>
<evidence type="ECO:0000313" key="2">
    <source>
        <dbReference type="Proteomes" id="UP000199213"/>
    </source>
</evidence>
<evidence type="ECO:0000313" key="1">
    <source>
        <dbReference type="EMBL" id="SDJ97441.1"/>
    </source>
</evidence>
<keyword evidence="2" id="KW-1185">Reference proteome</keyword>
<dbReference type="GO" id="GO:0016787">
    <property type="term" value="F:hydrolase activity"/>
    <property type="evidence" value="ECO:0007669"/>
    <property type="project" value="UniProtKB-KW"/>
</dbReference>
<proteinExistence type="predicted"/>
<dbReference type="Gene3D" id="3.20.20.80">
    <property type="entry name" value="Glycosidases"/>
    <property type="match status" value="1"/>
</dbReference>
<keyword evidence="1" id="KW-0378">Hydrolase</keyword>